<reference evidence="1 2" key="1">
    <citation type="submission" date="2018-04" db="EMBL/GenBank/DDBJ databases">
        <title>Genome sequencing of Gemmobacter.</title>
        <authorList>
            <person name="Yi H."/>
            <person name="Baek M.-G."/>
        </authorList>
    </citation>
    <scope>NUCLEOTIDE SEQUENCE [LARGE SCALE GENOMIC DNA]</scope>
    <source>
        <strain evidence="1 2">HYN0069</strain>
        <plasmid evidence="2">Plasmid unnamed1</plasmid>
    </source>
</reference>
<evidence type="ECO:0000313" key="2">
    <source>
        <dbReference type="Proteomes" id="UP000244496"/>
    </source>
</evidence>
<sequence>MSVSLFVIFFFALRTFVAEYGAVLVVSGTTRDMVATLAEQSGQLPQPASARSMRDLMSACGKALTLVPIVKADSGLAAQVSIKCESIAREILARAPSNARARAVDVLTADRIDAVQLGIAQAAAPFEPWPLNIRLQAIARAESVSPEVLAVAEGDFQRALMSEWGKEEVARIYQTRDALRQSITLAAEKAGPKDQKAFVDLLRRNLRDAG</sequence>
<protein>
    <submittedName>
        <fullName evidence="1">Uncharacterized protein</fullName>
    </submittedName>
</protein>
<keyword evidence="2" id="KW-1185">Reference proteome</keyword>
<evidence type="ECO:0000313" key="1">
    <source>
        <dbReference type="EMBL" id="AWB50571.1"/>
    </source>
</evidence>
<geneLocation type="plasmid" evidence="1">
    <name>unnamed1</name>
</geneLocation>
<accession>A0A2S0URY6</accession>
<keyword evidence="1" id="KW-0614">Plasmid</keyword>
<dbReference type="AlphaFoldDB" id="A0A2S0URY6"/>
<name>A0A2S0URY6_9RHOB</name>
<organism evidence="1 2">
    <name type="scientific">Paragemmobacter aquarius</name>
    <dbReference type="NCBI Taxonomy" id="2169400"/>
    <lineage>
        <taxon>Bacteria</taxon>
        <taxon>Pseudomonadati</taxon>
        <taxon>Pseudomonadota</taxon>
        <taxon>Alphaproteobacteria</taxon>
        <taxon>Rhodobacterales</taxon>
        <taxon>Paracoccaceae</taxon>
        <taxon>Paragemmobacter</taxon>
    </lineage>
</organism>
<proteinExistence type="predicted"/>
<dbReference type="EMBL" id="CP028919">
    <property type="protein sequence ID" value="AWB50571.1"/>
    <property type="molecule type" value="Genomic_DNA"/>
</dbReference>
<dbReference type="Proteomes" id="UP000244496">
    <property type="component" value="Plasmid unnamed1"/>
</dbReference>
<gene>
    <name evidence="1" type="ORF">HYN69_18380</name>
</gene>
<dbReference type="KEGG" id="geh:HYN69_18380"/>